<dbReference type="PROSITE" id="PS51257">
    <property type="entry name" value="PROKAR_LIPOPROTEIN"/>
    <property type="match status" value="1"/>
</dbReference>
<evidence type="ECO:0000313" key="2">
    <source>
        <dbReference type="EMBL" id="QJQ31952.1"/>
    </source>
</evidence>
<evidence type="ECO:0008006" key="4">
    <source>
        <dbReference type="Google" id="ProtNLM"/>
    </source>
</evidence>
<name>A0A6M4AUG7_9SPHN</name>
<protein>
    <recommendedName>
        <fullName evidence="4">Lipoprotein</fullName>
    </recommendedName>
</protein>
<feature type="chain" id="PRO_5026795305" description="Lipoprotein" evidence="1">
    <location>
        <begin position="25"/>
        <end position="182"/>
    </location>
</feature>
<accession>A0A6M4AUG7</accession>
<dbReference type="Proteomes" id="UP000503018">
    <property type="component" value="Chromosome"/>
</dbReference>
<organism evidence="2 3">
    <name type="scientific">Sphingomonas lacunae</name>
    <dbReference type="NCBI Taxonomy" id="2698828"/>
    <lineage>
        <taxon>Bacteria</taxon>
        <taxon>Pseudomonadati</taxon>
        <taxon>Pseudomonadota</taxon>
        <taxon>Alphaproteobacteria</taxon>
        <taxon>Sphingomonadales</taxon>
        <taxon>Sphingomonadaceae</taxon>
        <taxon>Sphingomonas</taxon>
    </lineage>
</organism>
<gene>
    <name evidence="2" type="ORF">GV829_05380</name>
</gene>
<evidence type="ECO:0000256" key="1">
    <source>
        <dbReference type="SAM" id="SignalP"/>
    </source>
</evidence>
<keyword evidence="3" id="KW-1185">Reference proteome</keyword>
<reference evidence="2 3" key="1">
    <citation type="submission" date="2020-01" db="EMBL/GenBank/DDBJ databases">
        <title>Sphingomonas sp. strain CSW-10.</title>
        <authorList>
            <person name="Chen W.-M."/>
        </authorList>
    </citation>
    <scope>NUCLEOTIDE SEQUENCE [LARGE SCALE GENOMIC DNA]</scope>
    <source>
        <strain evidence="2 3">CSW-10</strain>
    </source>
</reference>
<keyword evidence="1" id="KW-0732">Signal</keyword>
<dbReference type="EMBL" id="CP053015">
    <property type="protein sequence ID" value="QJQ31952.1"/>
    <property type="molecule type" value="Genomic_DNA"/>
</dbReference>
<sequence length="182" mass="19405">MIRLLPTFALIPLLASCVGPSAPVAPPRPVAAPAPAPAPSFPVTPPTVDRYSGDWSVADVAPGEWHYASSQRGSMARFVSGSGPVQASISCTNGQITLARAGVIPADMAVMLNIRNSFAERSLPIRIDTAHRMLTATLPAADPLWDQLIYSRGRFLIEATRQAPIIVPTQPELARVIEDCRS</sequence>
<dbReference type="AlphaFoldDB" id="A0A6M4AUG7"/>
<dbReference type="RefSeq" id="WP_169944631.1">
    <property type="nucleotide sequence ID" value="NZ_CP053015.1"/>
</dbReference>
<dbReference type="KEGG" id="slan:GV829_05380"/>
<proteinExistence type="predicted"/>
<feature type="signal peptide" evidence="1">
    <location>
        <begin position="1"/>
        <end position="24"/>
    </location>
</feature>
<evidence type="ECO:0000313" key="3">
    <source>
        <dbReference type="Proteomes" id="UP000503018"/>
    </source>
</evidence>